<evidence type="ECO:0000259" key="1">
    <source>
        <dbReference type="PROSITE" id="PS51704"/>
    </source>
</evidence>
<dbReference type="EMBL" id="VFSV01000005">
    <property type="protein sequence ID" value="TRD22612.1"/>
    <property type="molecule type" value="Genomic_DNA"/>
</dbReference>
<dbReference type="RefSeq" id="WP_142833556.1">
    <property type="nucleotide sequence ID" value="NZ_VFSV01000005.1"/>
</dbReference>
<evidence type="ECO:0000313" key="3">
    <source>
        <dbReference type="Proteomes" id="UP000318590"/>
    </source>
</evidence>
<dbReference type="OrthoDB" id="384721at2"/>
<name>A0A547Q8A3_9RHOB</name>
<sequence length="248" mass="26924">MSLPAHFIRRPFAHRGLHDKASGCIENSRSAFLAAVEHGYGIELDVQITRDGIPVVFHDPGLERLTGRIGWVADHTAAELREMVLTGGADVVLPLSEILAEFAPKAPVLVEIKALPEQDLAAIGSAVGDVVRAAVRGGTEIAVMSFAPTCVQTLGKMPAHVYRGLTACPAEDYAGRLSAELRQSLAQMDAWTDDLEFVSYDHRALNIPRIAELKERGASILCWTVTTPQQQGEAMKIADQITFESFRP</sequence>
<dbReference type="PROSITE" id="PS51704">
    <property type="entry name" value="GP_PDE"/>
    <property type="match status" value="1"/>
</dbReference>
<organism evidence="2 3">
    <name type="scientific">Palleronia caenipelagi</name>
    <dbReference type="NCBI Taxonomy" id="2489174"/>
    <lineage>
        <taxon>Bacteria</taxon>
        <taxon>Pseudomonadati</taxon>
        <taxon>Pseudomonadota</taxon>
        <taxon>Alphaproteobacteria</taxon>
        <taxon>Rhodobacterales</taxon>
        <taxon>Roseobacteraceae</taxon>
        <taxon>Palleronia</taxon>
    </lineage>
</organism>
<dbReference type="InterPro" id="IPR017946">
    <property type="entry name" value="PLC-like_Pdiesterase_TIM-brl"/>
</dbReference>
<accession>A0A547Q8A3</accession>
<dbReference type="Pfam" id="PF03009">
    <property type="entry name" value="GDPD"/>
    <property type="match status" value="1"/>
</dbReference>
<dbReference type="GO" id="GO:0006629">
    <property type="term" value="P:lipid metabolic process"/>
    <property type="evidence" value="ECO:0007669"/>
    <property type="project" value="InterPro"/>
</dbReference>
<dbReference type="Gene3D" id="3.20.20.190">
    <property type="entry name" value="Phosphatidylinositol (PI) phosphodiesterase"/>
    <property type="match status" value="1"/>
</dbReference>
<feature type="domain" description="GP-PDE" evidence="1">
    <location>
        <begin position="9"/>
        <end position="248"/>
    </location>
</feature>
<comment type="caution">
    <text evidence="2">The sequence shown here is derived from an EMBL/GenBank/DDBJ whole genome shotgun (WGS) entry which is preliminary data.</text>
</comment>
<reference evidence="2 3" key="1">
    <citation type="submission" date="2019-06" db="EMBL/GenBank/DDBJ databases">
        <title>Paenimaribius caenipelagi gen. nov., sp. nov., isolated from a tidal flat.</title>
        <authorList>
            <person name="Yoon J.-H."/>
        </authorList>
    </citation>
    <scope>NUCLEOTIDE SEQUENCE [LARGE SCALE GENOMIC DNA]</scope>
    <source>
        <strain evidence="2 3">JBTF-M29</strain>
    </source>
</reference>
<gene>
    <name evidence="2" type="ORF">FEV53_04135</name>
</gene>
<dbReference type="InterPro" id="IPR030395">
    <property type="entry name" value="GP_PDE_dom"/>
</dbReference>
<dbReference type="SUPFAM" id="SSF51695">
    <property type="entry name" value="PLC-like phosphodiesterases"/>
    <property type="match status" value="1"/>
</dbReference>
<dbReference type="GO" id="GO:0008081">
    <property type="term" value="F:phosphoric diester hydrolase activity"/>
    <property type="evidence" value="ECO:0007669"/>
    <property type="project" value="InterPro"/>
</dbReference>
<evidence type="ECO:0000313" key="2">
    <source>
        <dbReference type="EMBL" id="TRD22612.1"/>
    </source>
</evidence>
<dbReference type="PANTHER" id="PTHR46211">
    <property type="entry name" value="GLYCEROPHOSPHORYL DIESTER PHOSPHODIESTERASE"/>
    <property type="match status" value="1"/>
</dbReference>
<keyword evidence="3" id="KW-1185">Reference proteome</keyword>
<proteinExistence type="predicted"/>
<protein>
    <submittedName>
        <fullName evidence="2">Phosphodiesterase</fullName>
    </submittedName>
</protein>
<dbReference type="Proteomes" id="UP000318590">
    <property type="component" value="Unassembled WGS sequence"/>
</dbReference>
<dbReference type="AlphaFoldDB" id="A0A547Q8A3"/>
<dbReference type="PANTHER" id="PTHR46211:SF1">
    <property type="entry name" value="GLYCEROPHOSPHODIESTER PHOSPHODIESTERASE, CYTOPLASMIC"/>
    <property type="match status" value="1"/>
</dbReference>